<dbReference type="AlphaFoldDB" id="A0A2S8SUZ5"/>
<protein>
    <submittedName>
        <fullName evidence="2">Uncharacterized protein</fullName>
    </submittedName>
</protein>
<name>A0A2S8SUZ5_9BACT</name>
<evidence type="ECO:0000313" key="3">
    <source>
        <dbReference type="Proteomes" id="UP000237684"/>
    </source>
</evidence>
<feature type="compositionally biased region" description="Polar residues" evidence="1">
    <location>
        <begin position="31"/>
        <end position="41"/>
    </location>
</feature>
<dbReference type="Proteomes" id="UP000237684">
    <property type="component" value="Unassembled WGS sequence"/>
</dbReference>
<dbReference type="RefSeq" id="WP_123580420.1">
    <property type="nucleotide sequence ID" value="NZ_NIGF01000004.1"/>
</dbReference>
<evidence type="ECO:0000256" key="1">
    <source>
        <dbReference type="SAM" id="MobiDB-lite"/>
    </source>
</evidence>
<dbReference type="InParanoid" id="A0A2S8SUZ5"/>
<evidence type="ECO:0000313" key="2">
    <source>
        <dbReference type="EMBL" id="PQV64613.1"/>
    </source>
</evidence>
<keyword evidence="3" id="KW-1185">Reference proteome</keyword>
<proteinExistence type="predicted"/>
<organism evidence="2 3">
    <name type="scientific">Abditibacterium utsteinense</name>
    <dbReference type="NCBI Taxonomy" id="1960156"/>
    <lineage>
        <taxon>Bacteria</taxon>
        <taxon>Pseudomonadati</taxon>
        <taxon>Abditibacteriota</taxon>
        <taxon>Abditibacteriia</taxon>
        <taxon>Abditibacteriales</taxon>
        <taxon>Abditibacteriaceae</taxon>
        <taxon>Abditibacterium</taxon>
    </lineage>
</organism>
<feature type="region of interest" description="Disordered" evidence="1">
    <location>
        <begin position="100"/>
        <end position="122"/>
    </location>
</feature>
<comment type="caution">
    <text evidence="2">The sequence shown here is derived from an EMBL/GenBank/DDBJ whole genome shotgun (WGS) entry which is preliminary data.</text>
</comment>
<feature type="region of interest" description="Disordered" evidence="1">
    <location>
        <begin position="68"/>
        <end position="87"/>
    </location>
</feature>
<reference evidence="2 3" key="1">
    <citation type="journal article" date="2018" name="Syst. Appl. Microbiol.">
        <title>Abditibacterium utsteinense sp. nov., the first cultivated member of candidate phylum FBP, isolated from ice-free Antarctic soil samples.</title>
        <authorList>
            <person name="Tahon G."/>
            <person name="Tytgat B."/>
            <person name="Lebbe L."/>
            <person name="Carlier A."/>
            <person name="Willems A."/>
        </authorList>
    </citation>
    <scope>NUCLEOTIDE SEQUENCE [LARGE SCALE GENOMIC DNA]</scope>
    <source>
        <strain evidence="2 3">LMG 29911</strain>
    </source>
</reference>
<dbReference type="EMBL" id="NIGF01000004">
    <property type="protein sequence ID" value="PQV64613.1"/>
    <property type="molecule type" value="Genomic_DNA"/>
</dbReference>
<feature type="region of interest" description="Disordered" evidence="1">
    <location>
        <begin position="1"/>
        <end position="51"/>
    </location>
</feature>
<feature type="compositionally biased region" description="Basic and acidic residues" evidence="1">
    <location>
        <begin position="1"/>
        <end position="20"/>
    </location>
</feature>
<sequence length="122" mass="13185">MLRPENTHPGDQDVVLRDSDNMETALPSGLPETSDSPSTQADAGLMEIPDIDARDFAADDTIEEPREITMTDHMAGIEGGTLHSAEMDDLSAPGEIDIEELDEDALSDTDIPREALLDPLEP</sequence>
<gene>
    <name evidence="2" type="ORF">B1R32_104106</name>
</gene>
<accession>A0A2S8SUZ5</accession>